<reference evidence="2" key="1">
    <citation type="journal article" date="2015" name="Genome Biol. Evol.">
        <title>Organellar Genomes of White Spruce (Picea glauca): Assembly and Annotation.</title>
        <authorList>
            <person name="Jackman S.D."/>
            <person name="Warren R.L."/>
            <person name="Gibb E.A."/>
            <person name="Vandervalk B.P."/>
            <person name="Mohamadi H."/>
            <person name="Chu J."/>
            <person name="Raymond A."/>
            <person name="Pleasance S."/>
            <person name="Coope R."/>
            <person name="Wildung M.R."/>
            <person name="Ritland C.E."/>
            <person name="Bousquet J."/>
            <person name="Jones S.J."/>
            <person name="Bohlmann J."/>
            <person name="Birol I."/>
        </authorList>
    </citation>
    <scope>NUCLEOTIDE SEQUENCE [LARGE SCALE GENOMIC DNA]</scope>
    <source>
        <tissue evidence="2">Flushing bud</tissue>
    </source>
</reference>
<evidence type="ECO:0000256" key="1">
    <source>
        <dbReference type="SAM" id="MobiDB-lite"/>
    </source>
</evidence>
<comment type="caution">
    <text evidence="2">The sequence shown here is derived from an EMBL/GenBank/DDBJ whole genome shotgun (WGS) entry which is preliminary data.</text>
</comment>
<feature type="region of interest" description="Disordered" evidence="1">
    <location>
        <begin position="54"/>
        <end position="86"/>
    </location>
</feature>
<organism evidence="2">
    <name type="scientific">Picea glauca</name>
    <name type="common">White spruce</name>
    <name type="synonym">Pinus glauca</name>
    <dbReference type="NCBI Taxonomy" id="3330"/>
    <lineage>
        <taxon>Eukaryota</taxon>
        <taxon>Viridiplantae</taxon>
        <taxon>Streptophyta</taxon>
        <taxon>Embryophyta</taxon>
        <taxon>Tracheophyta</taxon>
        <taxon>Spermatophyta</taxon>
        <taxon>Pinopsida</taxon>
        <taxon>Pinidae</taxon>
        <taxon>Conifers I</taxon>
        <taxon>Pinales</taxon>
        <taxon>Pinaceae</taxon>
        <taxon>Picea</taxon>
    </lineage>
</organism>
<dbReference type="EMBL" id="LKAM01000017">
    <property type="protein sequence ID" value="KUM45686.1"/>
    <property type="molecule type" value="Genomic_DNA"/>
</dbReference>
<evidence type="ECO:0000313" key="4">
    <source>
        <dbReference type="EMBL" id="KUM45686.1"/>
    </source>
</evidence>
<evidence type="ECO:0000313" key="3">
    <source>
        <dbReference type="EMBL" id="KUM45661.1"/>
    </source>
</evidence>
<proteinExistence type="predicted"/>
<protein>
    <submittedName>
        <fullName evidence="2">Uncharacterized protein</fullName>
    </submittedName>
</protein>
<dbReference type="EMBL" id="LKAM01000017">
    <property type="protein sequence ID" value="KUM45660.1"/>
    <property type="molecule type" value="Genomic_DNA"/>
</dbReference>
<geneLocation type="mitochondrion" evidence="2"/>
<name>A0A101LUN3_PICGL</name>
<evidence type="ECO:0000313" key="2">
    <source>
        <dbReference type="EMBL" id="KUM45660.1"/>
    </source>
</evidence>
<keyword evidence="2" id="KW-0496">Mitochondrion</keyword>
<gene>
    <name evidence="2" type="ORF">ABT39_MTgene2496</name>
    <name evidence="3" type="ORF">ABT39_MTgene2497</name>
    <name evidence="4" type="ORF">ABT39_MTgene2522</name>
</gene>
<sequence>MVNPVYISKLHSYLSKWAFLSHLLGGGPLSSEPSFLTLSFVGRAIFPFIRFDPVDKEDRPRTTNGLPWGSRAPGAVTSRPLSTSPN</sequence>
<accession>A0A101LUN3</accession>
<dbReference type="AlphaFoldDB" id="A0A101LUN3"/>
<dbReference type="EMBL" id="LKAM01000017">
    <property type="protein sequence ID" value="KUM45661.1"/>
    <property type="molecule type" value="Genomic_DNA"/>
</dbReference>